<keyword evidence="2" id="KW-1185">Reference proteome</keyword>
<proteinExistence type="predicted"/>
<reference evidence="2" key="1">
    <citation type="journal article" date="2019" name="Int. J. Syst. Evol. Microbiol.">
        <title>The Global Catalogue of Microorganisms (GCM) 10K type strain sequencing project: providing services to taxonomists for standard genome sequencing and annotation.</title>
        <authorList>
            <consortium name="The Broad Institute Genomics Platform"/>
            <consortium name="The Broad Institute Genome Sequencing Center for Infectious Disease"/>
            <person name="Wu L."/>
            <person name="Ma J."/>
        </authorList>
    </citation>
    <scope>NUCLEOTIDE SEQUENCE [LARGE SCALE GENOMIC DNA]</scope>
    <source>
        <strain evidence="2">JCM 18283</strain>
    </source>
</reference>
<dbReference type="SUPFAM" id="SSF49464">
    <property type="entry name" value="Carboxypeptidase regulatory domain-like"/>
    <property type="match status" value="1"/>
</dbReference>
<sequence>MKKITSTSNKGAFGFEGLHPGTYQLSVSMVGFAKHTQTVFISDLSVNVNIKLKPVTVQLTEVTVNVMGKKERENYFKVFQKVFLGETANSKKCRIVNPDVINLTYDKKAGVLNAYADEIIVIENKALGYSIQYSLVNFSYQIAQDNASFFGNGAFEELPADAKQKEDWEAARAKAYYGSIMHFFRGLYKGNARREGFIIHQAFERVPALGGLDEHEYVYIDPNEIDPHVITKLGPDSLMRLQFTKLYITYAPKQAIKPQLMIVDGQKKPVPVVSNCTLFYLLADGTAIDQKGDASNHQGYTVQGNMALRRVADQLPFEYTLKGK</sequence>
<dbReference type="Gene3D" id="2.60.40.1120">
    <property type="entry name" value="Carboxypeptidase-like, regulatory domain"/>
    <property type="match status" value="1"/>
</dbReference>
<gene>
    <name evidence="1" type="ORF">GCM10023313_03950</name>
</gene>
<dbReference type="InterPro" id="IPR008969">
    <property type="entry name" value="CarboxyPept-like_regulatory"/>
</dbReference>
<evidence type="ECO:0000313" key="2">
    <source>
        <dbReference type="Proteomes" id="UP001501436"/>
    </source>
</evidence>
<evidence type="ECO:0000313" key="1">
    <source>
        <dbReference type="EMBL" id="GAA4904579.1"/>
    </source>
</evidence>
<comment type="caution">
    <text evidence="1">The sequence shown here is derived from an EMBL/GenBank/DDBJ whole genome shotgun (WGS) entry which is preliminary data.</text>
</comment>
<dbReference type="EMBL" id="BAABJI010000001">
    <property type="protein sequence ID" value="GAA4904579.1"/>
    <property type="molecule type" value="Genomic_DNA"/>
</dbReference>
<dbReference type="Proteomes" id="UP001501436">
    <property type="component" value="Unassembled WGS sequence"/>
</dbReference>
<protein>
    <submittedName>
        <fullName evidence="1">Carboxypeptidase-like regulatory domain-containing protein</fullName>
    </submittedName>
</protein>
<dbReference type="Pfam" id="PF13715">
    <property type="entry name" value="CarbopepD_reg_2"/>
    <property type="match status" value="1"/>
</dbReference>
<name>A0ABP9FMB6_9SPHI</name>
<accession>A0ABP9FMB6</accession>
<organism evidence="1 2">
    <name type="scientific">Mucilaginibacter defluvii</name>
    <dbReference type="NCBI Taxonomy" id="1196019"/>
    <lineage>
        <taxon>Bacteria</taxon>
        <taxon>Pseudomonadati</taxon>
        <taxon>Bacteroidota</taxon>
        <taxon>Sphingobacteriia</taxon>
        <taxon>Sphingobacteriales</taxon>
        <taxon>Sphingobacteriaceae</taxon>
        <taxon>Mucilaginibacter</taxon>
    </lineage>
</organism>